<organism evidence="2 3">
    <name type="scientific">Streptomyces sanglieri</name>
    <dbReference type="NCBI Taxonomy" id="193460"/>
    <lineage>
        <taxon>Bacteria</taxon>
        <taxon>Bacillati</taxon>
        <taxon>Actinomycetota</taxon>
        <taxon>Actinomycetes</taxon>
        <taxon>Kitasatosporales</taxon>
        <taxon>Streptomycetaceae</taxon>
        <taxon>Streptomyces</taxon>
    </lineage>
</organism>
<dbReference type="Proteomes" id="UP001596915">
    <property type="component" value="Unassembled WGS sequence"/>
</dbReference>
<evidence type="ECO:0000256" key="1">
    <source>
        <dbReference type="SAM" id="MobiDB-lite"/>
    </source>
</evidence>
<name>A0ABW2WPP2_9ACTN</name>
<proteinExistence type="predicted"/>
<protein>
    <submittedName>
        <fullName evidence="2">Uncharacterized protein</fullName>
    </submittedName>
</protein>
<keyword evidence="3" id="KW-1185">Reference proteome</keyword>
<gene>
    <name evidence="2" type="ORF">ACFQ2K_08585</name>
</gene>
<evidence type="ECO:0000313" key="3">
    <source>
        <dbReference type="Proteomes" id="UP001596915"/>
    </source>
</evidence>
<feature type="region of interest" description="Disordered" evidence="1">
    <location>
        <begin position="118"/>
        <end position="145"/>
    </location>
</feature>
<comment type="caution">
    <text evidence="2">The sequence shown here is derived from an EMBL/GenBank/DDBJ whole genome shotgun (WGS) entry which is preliminary data.</text>
</comment>
<sequence>MAARRIFAFALMIRDGIPADEVEPYLHARAWLTDAACLLDVTPEVLAAGLVTTMLGSDAVVVRDGRLHASADHTPVAPETLSVPRPLSAWTAHVRRRRSELSCCSGVMRGRGWHSGSVGGTFSTSPPLSRCGRPSPVMRRPGHGG</sequence>
<evidence type="ECO:0000313" key="2">
    <source>
        <dbReference type="EMBL" id="MFD0622873.1"/>
    </source>
</evidence>
<reference evidence="3" key="1">
    <citation type="journal article" date="2019" name="Int. J. Syst. Evol. Microbiol.">
        <title>The Global Catalogue of Microorganisms (GCM) 10K type strain sequencing project: providing services to taxonomists for standard genome sequencing and annotation.</title>
        <authorList>
            <consortium name="The Broad Institute Genomics Platform"/>
            <consortium name="The Broad Institute Genome Sequencing Center for Infectious Disease"/>
            <person name="Wu L."/>
            <person name="Ma J."/>
        </authorList>
    </citation>
    <scope>NUCLEOTIDE SEQUENCE [LARGE SCALE GENOMIC DNA]</scope>
    <source>
        <strain evidence="3">JCM 12607</strain>
    </source>
</reference>
<dbReference type="EMBL" id="JBHTGL010000008">
    <property type="protein sequence ID" value="MFD0622873.1"/>
    <property type="molecule type" value="Genomic_DNA"/>
</dbReference>
<accession>A0ABW2WPP2</accession>